<keyword evidence="4" id="KW-1185">Reference proteome</keyword>
<evidence type="ECO:0000313" key="4">
    <source>
        <dbReference type="Proteomes" id="UP001279734"/>
    </source>
</evidence>
<dbReference type="AlphaFoldDB" id="A0AAD3SQ96"/>
<keyword evidence="2" id="KW-0472">Membrane</keyword>
<feature type="transmembrane region" description="Helical" evidence="2">
    <location>
        <begin position="233"/>
        <end position="253"/>
    </location>
</feature>
<evidence type="ECO:0000313" key="3">
    <source>
        <dbReference type="EMBL" id="GMH14507.1"/>
    </source>
</evidence>
<comment type="caution">
    <text evidence="3">The sequence shown here is derived from an EMBL/GenBank/DDBJ whole genome shotgun (WGS) entry which is preliminary data.</text>
</comment>
<dbReference type="EMBL" id="BSYO01000014">
    <property type="protein sequence ID" value="GMH14507.1"/>
    <property type="molecule type" value="Genomic_DNA"/>
</dbReference>
<reference evidence="3" key="1">
    <citation type="submission" date="2023-05" db="EMBL/GenBank/DDBJ databases">
        <title>Nepenthes gracilis genome sequencing.</title>
        <authorList>
            <person name="Fukushima K."/>
        </authorList>
    </citation>
    <scope>NUCLEOTIDE SEQUENCE</scope>
    <source>
        <strain evidence="3">SING2019-196</strain>
    </source>
</reference>
<protein>
    <submittedName>
        <fullName evidence="3">Uncharacterized protein</fullName>
    </submittedName>
</protein>
<name>A0AAD3SQ96_NEPGR</name>
<evidence type="ECO:0000256" key="1">
    <source>
        <dbReference type="SAM" id="MobiDB-lite"/>
    </source>
</evidence>
<proteinExistence type="predicted"/>
<feature type="compositionally biased region" description="Basic and acidic residues" evidence="1">
    <location>
        <begin position="64"/>
        <end position="74"/>
    </location>
</feature>
<sequence>MASVNPSICRAKQQLDLTKPHAFSIRNQSSRLHHDRNLQNQSAEIAWKDLKSQTKIVCNTDGDTTNHHPGHTEGLKLSTSRGDQTHMPTPVTKTTEPAILSMPSGPQTATATDRGSRASAQNAPGSVMPVCWIVALLHHPEQLFGGVSCYVHLSLLGCVLPIFLIFSHMKFFLLRLCNGVLFYLLKCCRWSFAVSSSFRWKVDDVTSDDDFAPEMDGAMLPGYLFLSRINRGIAAQGLVVLPPHVIAVMEFLVPGYSAAPGCRVWLLPLLGIGGNGKDLAGLILLLVKRWLQLPILGFGSFEVAVGAALYVAEAGMAAHVFWNLAVLYCVGMCGAVRLAAAGSSGCLGRDLALNFTGITCG</sequence>
<organism evidence="3 4">
    <name type="scientific">Nepenthes gracilis</name>
    <name type="common">Slender pitcher plant</name>
    <dbReference type="NCBI Taxonomy" id="150966"/>
    <lineage>
        <taxon>Eukaryota</taxon>
        <taxon>Viridiplantae</taxon>
        <taxon>Streptophyta</taxon>
        <taxon>Embryophyta</taxon>
        <taxon>Tracheophyta</taxon>
        <taxon>Spermatophyta</taxon>
        <taxon>Magnoliopsida</taxon>
        <taxon>eudicotyledons</taxon>
        <taxon>Gunneridae</taxon>
        <taxon>Pentapetalae</taxon>
        <taxon>Caryophyllales</taxon>
        <taxon>Nepenthaceae</taxon>
        <taxon>Nepenthes</taxon>
    </lineage>
</organism>
<feature type="region of interest" description="Disordered" evidence="1">
    <location>
        <begin position="61"/>
        <end position="119"/>
    </location>
</feature>
<keyword evidence="2" id="KW-1133">Transmembrane helix</keyword>
<dbReference type="Proteomes" id="UP001279734">
    <property type="component" value="Unassembled WGS sequence"/>
</dbReference>
<feature type="transmembrane region" description="Helical" evidence="2">
    <location>
        <begin position="318"/>
        <end position="340"/>
    </location>
</feature>
<evidence type="ECO:0000256" key="2">
    <source>
        <dbReference type="SAM" id="Phobius"/>
    </source>
</evidence>
<feature type="transmembrane region" description="Helical" evidence="2">
    <location>
        <begin position="293"/>
        <end position="312"/>
    </location>
</feature>
<accession>A0AAD3SQ96</accession>
<feature type="transmembrane region" description="Helical" evidence="2">
    <location>
        <begin position="143"/>
        <end position="166"/>
    </location>
</feature>
<feature type="compositionally biased region" description="Polar residues" evidence="1">
    <location>
        <begin position="104"/>
        <end position="119"/>
    </location>
</feature>
<gene>
    <name evidence="3" type="ORF">Nepgr_016348</name>
</gene>
<keyword evidence="2" id="KW-0812">Transmembrane</keyword>
<feature type="transmembrane region" description="Helical" evidence="2">
    <location>
        <begin position="265"/>
        <end position="286"/>
    </location>
</feature>